<dbReference type="InterPro" id="IPR013083">
    <property type="entry name" value="Znf_RING/FYVE/PHD"/>
</dbReference>
<sequence length="1581" mass="175336">MVAQNQSMSLGSMLEETVENLFGREIMELAKDGFESFWEEEMIYSKVFFENCISNGRNSCDVFGTMKFQLDEGSKLITLGNYNCESSVPANVSSTKRSSRETLKHTKTSLREIGGSGYFVDRSSSWAGSDAQKTNVKRLKLSPVENLSYKDKGTGQKLDDTCNVSMHLGTSNVIPSIFLSNSSDVCQQVPCRIVESFGQGFISSYHMIDVQGNLNGFDINGDPKCKSKTGNDKVFAKAKSDNTTGSQQSCTLKILESGKHVVLGKRPLARLCINQQAEESNILNSEMVSAAKKVAFMRDLPSRLRSHAHHLLMEAGWEIEVRKRKDGTKVDFIYKLPEEGPCLYSLPKAWVSCGKVLSAGTWALEEDENGRQWVTINEFWFDLADTLGQIEKGIQQPGKVLSLLDRWKILDPFMAVICIDKKIRALREGNALKAVNSATVMLTGNAHMILAEKGVGRVQDNLGKPDSHLLCRSKRSLLPNPMPADKSKVQEGLCIQQVSVTQSCHVLRNKHKYRRAKHKPCCGADVQNRSLRTITKHIGKGFHDSKGFHGISSEAASIHNKTNQLCSNRKSSQRKSCISVPISFAENILLCKKINSAESKTQAPHSPRSAEDACLNKSVDSSAEEGGLSLSHVGKLLVGNQPCGETTIDKQMPVVKHREKSAYQGRDGVCTKVELAHEDTWDSFVKKVDQQEKLGSSVFLGGSVRKRFSWEESDRNGGALDCPTICEKICTSVQEKKLHGVTQNKNSSEDSWSLLTQKAKKSSGDSGNLFIVNRASQHPMPEQQVLYLYPQEGTPCFSMDDRCRQQLFTCVSMPEAMERINMQQQMQSSVYQLSLTGGHFRFGLDGSTAQNVNIPIQCVELNPAPKQSPSLAEKVVQTICVKDSEFHKEDNARSSGTSDSQMRQTSASVSIEMAGNKSKKISEVEAVKVTDINVGAKPTNRNCIELLGLDIDGKVQNHLFPVNQIENSVLRLESTSECLKNSDCLEKQCGDTSKIGVGHTPAVLEDGSAKKIYKKPPKSEIKAGRQNNKDKKFDPMMSLEDESGGILSKVKTDNKIAGVQSTTCKDNAVEASSEMSTSIMLSHSTYGESVELMNMLDNNKLPSEHFGEEKSDEDLRFANGESTDVGDNQGVIKAKKSEVRRENGHKRWRVSQVDDDDDLLMAIIINKYYRSSSRNSASKARLLKSNALRKFKSRKGGHKLLPQTAGKGGKHFADGKRLFLGARTVFCRLIEMGVISINNVIQYRNPKNNTVVKDGRVTRDGILCKCCGKILSVSDFKFHSGFKLRRPSLNLFMGSGKPYTLCQLQAWSIEYKSRKDNMQTMEAVELDESDDSCVLCGDGGELICCDNCPSTYHQACLPSQELPEGSWYCPNCSCEICGDVVNAMENSNTVAALECSLCECRYHTKCIKEMITYKGEVESDAWFCRQSCQQVHVGLRSRVGVTNCLDNGFSWMILRCSHGDHKVQSAQKIALMAECNIKLAIALTIMEECFLPMVDPRTGIDIIPHVLYNRGSDSARLNHKGFYTVVLEKNDELISVACIRVHGVMVAEMPLIATCTEHRRQGMCRRLVGVIEEVFSFFLRS</sequence>
<dbReference type="GO" id="GO:0008270">
    <property type="term" value="F:zinc ion binding"/>
    <property type="evidence" value="ECO:0007669"/>
    <property type="project" value="UniProtKB-KW"/>
</dbReference>
<evidence type="ECO:0000256" key="2">
    <source>
        <dbReference type="ARBA" id="ARBA00022723"/>
    </source>
</evidence>
<feature type="region of interest" description="Disordered" evidence="7">
    <location>
        <begin position="887"/>
        <end position="914"/>
    </location>
</feature>
<protein>
    <submittedName>
        <fullName evidence="10">Increased DNA methylation 1-like</fullName>
    </submittedName>
</protein>
<dbReference type="SMART" id="SM00249">
    <property type="entry name" value="PHD"/>
    <property type="match status" value="2"/>
</dbReference>
<dbReference type="SUPFAM" id="SSF57903">
    <property type="entry name" value="FYVE/PHD zinc finger"/>
    <property type="match status" value="1"/>
</dbReference>
<evidence type="ECO:0000259" key="8">
    <source>
        <dbReference type="PROSITE" id="PS50016"/>
    </source>
</evidence>
<evidence type="ECO:0000256" key="5">
    <source>
        <dbReference type="ARBA" id="ARBA00023242"/>
    </source>
</evidence>
<dbReference type="InterPro" id="IPR001965">
    <property type="entry name" value="Znf_PHD"/>
</dbReference>
<organism evidence="9 10">
    <name type="scientific">Elaeis guineensis var. tenera</name>
    <name type="common">Oil palm</name>
    <dbReference type="NCBI Taxonomy" id="51953"/>
    <lineage>
        <taxon>Eukaryota</taxon>
        <taxon>Viridiplantae</taxon>
        <taxon>Streptophyta</taxon>
        <taxon>Embryophyta</taxon>
        <taxon>Tracheophyta</taxon>
        <taxon>Spermatophyta</taxon>
        <taxon>Magnoliopsida</taxon>
        <taxon>Liliopsida</taxon>
        <taxon>Arecaceae</taxon>
        <taxon>Arecoideae</taxon>
        <taxon>Cocoseae</taxon>
        <taxon>Elaeidinae</taxon>
        <taxon>Elaeis</taxon>
    </lineage>
</organism>
<dbReference type="FunCoup" id="A0A6J0PMK9">
    <property type="interactions" value="1901"/>
</dbReference>
<dbReference type="Pfam" id="PF23209">
    <property type="entry name" value="IDM1_C"/>
    <property type="match status" value="1"/>
</dbReference>
<evidence type="ECO:0000313" key="9">
    <source>
        <dbReference type="Proteomes" id="UP000504607"/>
    </source>
</evidence>
<gene>
    <name evidence="10" type="primary">LOC105051906</name>
</gene>
<reference evidence="10" key="1">
    <citation type="submission" date="2025-08" db="UniProtKB">
        <authorList>
            <consortium name="RefSeq"/>
        </authorList>
    </citation>
    <scope>IDENTIFICATION</scope>
</reference>
<dbReference type="GO" id="GO:0005634">
    <property type="term" value="C:nucleus"/>
    <property type="evidence" value="ECO:0007669"/>
    <property type="project" value="UniProtKB-SubCell"/>
</dbReference>
<evidence type="ECO:0000256" key="6">
    <source>
        <dbReference type="PROSITE-ProRule" id="PRU00146"/>
    </source>
</evidence>
<evidence type="ECO:0000256" key="7">
    <source>
        <dbReference type="SAM" id="MobiDB-lite"/>
    </source>
</evidence>
<dbReference type="InterPro" id="IPR056511">
    <property type="entry name" value="IDM1_C"/>
</dbReference>
<dbReference type="InParanoid" id="A0A6J0PMK9"/>
<keyword evidence="2" id="KW-0479">Metal-binding</keyword>
<name>A0A6J0PMK9_ELAGV</name>
<evidence type="ECO:0000256" key="3">
    <source>
        <dbReference type="ARBA" id="ARBA00022771"/>
    </source>
</evidence>
<proteinExistence type="predicted"/>
<dbReference type="PANTHER" id="PTHR46508">
    <property type="entry name" value="PHD FINGER FAMILY PROTEIN"/>
    <property type="match status" value="1"/>
</dbReference>
<feature type="region of interest" description="Disordered" evidence="7">
    <location>
        <begin position="1016"/>
        <end position="1038"/>
    </location>
</feature>
<dbReference type="InterPro" id="IPR019787">
    <property type="entry name" value="Znf_PHD-finger"/>
</dbReference>
<dbReference type="InterPro" id="IPR016181">
    <property type="entry name" value="Acyl_CoA_acyltransferase"/>
</dbReference>
<dbReference type="InterPro" id="IPR011011">
    <property type="entry name" value="Znf_FYVE_PHD"/>
</dbReference>
<keyword evidence="4" id="KW-0862">Zinc</keyword>
<dbReference type="PANTHER" id="PTHR46508:SF2">
    <property type="entry name" value="INCREASED DNA METHYLATION 1"/>
    <property type="match status" value="1"/>
</dbReference>
<dbReference type="SUPFAM" id="SSF55729">
    <property type="entry name" value="Acyl-CoA N-acyltransferases (Nat)"/>
    <property type="match status" value="1"/>
</dbReference>
<dbReference type="InterPro" id="IPR032308">
    <property type="entry name" value="TDBD"/>
</dbReference>
<evidence type="ECO:0000313" key="10">
    <source>
        <dbReference type="RefSeq" id="XP_019708325.1"/>
    </source>
</evidence>
<dbReference type="Proteomes" id="UP000504607">
    <property type="component" value="Chromosome 9"/>
</dbReference>
<comment type="subcellular location">
    <subcellularLocation>
        <location evidence="1">Nucleus</location>
    </subcellularLocation>
</comment>
<dbReference type="CDD" id="cd15532">
    <property type="entry name" value="PHD2_CHD_II"/>
    <property type="match status" value="1"/>
</dbReference>
<feature type="compositionally biased region" description="Polar residues" evidence="7">
    <location>
        <begin position="893"/>
        <end position="909"/>
    </location>
</feature>
<dbReference type="Pfam" id="PF00628">
    <property type="entry name" value="PHD"/>
    <property type="match status" value="1"/>
</dbReference>
<feature type="compositionally biased region" description="Basic and acidic residues" evidence="7">
    <location>
        <begin position="1017"/>
        <end position="1034"/>
    </location>
</feature>
<dbReference type="Pfam" id="PF16135">
    <property type="entry name" value="TDBD"/>
    <property type="match status" value="1"/>
</dbReference>
<feature type="domain" description="PHD-type" evidence="8">
    <location>
        <begin position="1330"/>
        <end position="1375"/>
    </location>
</feature>
<accession>A0A6J0PMK9</accession>
<keyword evidence="3 6" id="KW-0863">Zinc-finger</keyword>
<dbReference type="OrthoDB" id="429143at2759"/>
<keyword evidence="9" id="KW-1185">Reference proteome</keyword>
<dbReference type="RefSeq" id="XP_019708325.1">
    <property type="nucleotide sequence ID" value="XM_019852766.2"/>
</dbReference>
<keyword evidence="5" id="KW-0539">Nucleus</keyword>
<dbReference type="PROSITE" id="PS50016">
    <property type="entry name" value="ZF_PHD_2"/>
    <property type="match status" value="1"/>
</dbReference>
<evidence type="ECO:0000256" key="1">
    <source>
        <dbReference type="ARBA" id="ARBA00004123"/>
    </source>
</evidence>
<dbReference type="Gene3D" id="3.30.40.10">
    <property type="entry name" value="Zinc/RING finger domain, C3HC4 (zinc finger)"/>
    <property type="match status" value="2"/>
</dbReference>
<evidence type="ECO:0000256" key="4">
    <source>
        <dbReference type="ARBA" id="ARBA00022833"/>
    </source>
</evidence>